<dbReference type="OrthoDB" id="6256369at2759"/>
<dbReference type="AlphaFoldDB" id="A0A026VSF7"/>
<evidence type="ECO:0000256" key="1">
    <source>
        <dbReference type="SAM" id="Coils"/>
    </source>
</evidence>
<evidence type="ECO:0000259" key="2">
    <source>
        <dbReference type="Pfam" id="PF10506"/>
    </source>
</evidence>
<dbReference type="Proteomes" id="UP000053097">
    <property type="component" value="Unassembled WGS sequence"/>
</dbReference>
<dbReference type="STRING" id="2015173.A0A026VSF7"/>
<evidence type="ECO:0000313" key="3">
    <source>
        <dbReference type="EMBL" id="EZA46451.1"/>
    </source>
</evidence>
<proteinExistence type="predicted"/>
<dbReference type="InterPro" id="IPR019536">
    <property type="entry name" value="USHBP1_PDZ-bd"/>
</dbReference>
<dbReference type="Pfam" id="PF10506">
    <property type="entry name" value="USHBP1_PDZ-bd"/>
    <property type="match status" value="1"/>
</dbReference>
<evidence type="ECO:0000313" key="4">
    <source>
        <dbReference type="Proteomes" id="UP000053097"/>
    </source>
</evidence>
<dbReference type="SMR" id="A0A026VSF7"/>
<dbReference type="EMBL" id="KK111233">
    <property type="protein sequence ID" value="EZA46451.1"/>
    <property type="molecule type" value="Genomic_DNA"/>
</dbReference>
<sequence length="87" mass="10043">MESELIEALGREARLKERLQDLISTLDEVNKNSELRHQQSAELVNDLKRANGALVQTLEKSKKKYQSRLKKLEQQMLGMVERHAAQV</sequence>
<protein>
    <submittedName>
        <fullName evidence="3">Colorectal mutant cancer protein</fullName>
    </submittedName>
</protein>
<organism evidence="3 4">
    <name type="scientific">Ooceraea biroi</name>
    <name type="common">Clonal raider ant</name>
    <name type="synonym">Cerapachys biroi</name>
    <dbReference type="NCBI Taxonomy" id="2015173"/>
    <lineage>
        <taxon>Eukaryota</taxon>
        <taxon>Metazoa</taxon>
        <taxon>Ecdysozoa</taxon>
        <taxon>Arthropoda</taxon>
        <taxon>Hexapoda</taxon>
        <taxon>Insecta</taxon>
        <taxon>Pterygota</taxon>
        <taxon>Neoptera</taxon>
        <taxon>Endopterygota</taxon>
        <taxon>Hymenoptera</taxon>
        <taxon>Apocrita</taxon>
        <taxon>Aculeata</taxon>
        <taxon>Formicoidea</taxon>
        <taxon>Formicidae</taxon>
        <taxon>Dorylinae</taxon>
        <taxon>Ooceraea</taxon>
    </lineage>
</organism>
<gene>
    <name evidence="3" type="ORF">X777_00146</name>
</gene>
<name>A0A026VSF7_OOCBI</name>
<accession>A0A026VSF7</accession>
<feature type="coiled-coil region" evidence="1">
    <location>
        <begin position="12"/>
        <end position="82"/>
    </location>
</feature>
<keyword evidence="1" id="KW-0175">Coiled coil</keyword>
<dbReference type="PANTHER" id="PTHR23347:SF6">
    <property type="entry name" value="FI17904P1"/>
    <property type="match status" value="1"/>
</dbReference>
<dbReference type="PANTHER" id="PTHR23347">
    <property type="entry name" value="COLORECTAL MUTANT CANCER PROTEIN MCC PROTEIN -RELATED"/>
    <property type="match status" value="1"/>
</dbReference>
<feature type="domain" description="Harmonin-binding protein USHBP1 PDZ-binding" evidence="2">
    <location>
        <begin position="14"/>
        <end position="80"/>
    </location>
</feature>
<reference evidence="3 4" key="1">
    <citation type="journal article" date="2014" name="Curr. Biol.">
        <title>The genome of the clonal raider ant Cerapachys biroi.</title>
        <authorList>
            <person name="Oxley P.R."/>
            <person name="Ji L."/>
            <person name="Fetter-Pruneda I."/>
            <person name="McKenzie S.K."/>
            <person name="Li C."/>
            <person name="Hu H."/>
            <person name="Zhang G."/>
            <person name="Kronauer D.J."/>
        </authorList>
    </citation>
    <scope>NUCLEOTIDE SEQUENCE [LARGE SCALE GENOMIC DNA]</scope>
</reference>
<dbReference type="InterPro" id="IPR040171">
    <property type="entry name" value="USBP1-like"/>
</dbReference>
<keyword evidence="4" id="KW-1185">Reference proteome</keyword>